<dbReference type="OrthoDB" id="1423478at2"/>
<reference evidence="1 2" key="1">
    <citation type="submission" date="2019-03" db="EMBL/GenBank/DDBJ databases">
        <title>Muricauda SCR12 sp.nov, a marine bacterium isolated from Pacific Ocean:the Okinawa trough.</title>
        <authorList>
            <person name="Liu L."/>
        </authorList>
    </citation>
    <scope>NUCLEOTIDE SEQUENCE [LARGE SCALE GENOMIC DNA]</scope>
    <source>
        <strain evidence="1 2">SCR12</strain>
    </source>
</reference>
<dbReference type="EMBL" id="SNTZ01000001">
    <property type="protein sequence ID" value="THV61427.1"/>
    <property type="molecule type" value="Genomic_DNA"/>
</dbReference>
<dbReference type="RefSeq" id="WP_136565205.1">
    <property type="nucleotide sequence ID" value="NZ_SNTZ01000001.1"/>
</dbReference>
<evidence type="ECO:0000313" key="2">
    <source>
        <dbReference type="Proteomes" id="UP000310406"/>
    </source>
</evidence>
<proteinExistence type="predicted"/>
<dbReference type="AlphaFoldDB" id="A0A4S8RRS6"/>
<comment type="caution">
    <text evidence="1">The sequence shown here is derived from an EMBL/GenBank/DDBJ whole genome shotgun (WGS) entry which is preliminary data.</text>
</comment>
<dbReference type="Proteomes" id="UP000310406">
    <property type="component" value="Unassembled WGS sequence"/>
</dbReference>
<name>A0A4S8RRS6_9FLAO</name>
<accession>A0A4S8RRS6</accession>
<sequence length="254" mass="29032">MRRTLLTCIALVVAICSYGQVAYFQYRVVPQDREADFVEKETKYWAKVAQAAVDKGKMASWSLWRKVGVTEEGAPNYVFVNIYDSFEAADPSQVWTSENVKAMGVAPGMVETNSFTKIPFDYWLQMEDMIPGDYKYALVNYAMPKSRNAFIQENKELWKPLHQKNIKSGNLGMKSWGMMSVVYPSGKLSRFSVLTWDGFDKISDAMNYLRYNPSGMDADFQEVVSKSKMGEIMPEGGFEYSILYELVHRIAPKE</sequence>
<organism evidence="1 2">
    <name type="scientific">Flagellimonas alvinocaridis</name>
    <dbReference type="NCBI Taxonomy" id="2530200"/>
    <lineage>
        <taxon>Bacteria</taxon>
        <taxon>Pseudomonadati</taxon>
        <taxon>Bacteroidota</taxon>
        <taxon>Flavobacteriia</taxon>
        <taxon>Flavobacteriales</taxon>
        <taxon>Flavobacteriaceae</taxon>
        <taxon>Flagellimonas</taxon>
    </lineage>
</organism>
<gene>
    <name evidence="1" type="ORF">EZV76_03615</name>
</gene>
<evidence type="ECO:0000313" key="1">
    <source>
        <dbReference type="EMBL" id="THV61427.1"/>
    </source>
</evidence>
<keyword evidence="2" id="KW-1185">Reference proteome</keyword>
<protein>
    <submittedName>
        <fullName evidence="1">Uncharacterized protein</fullName>
    </submittedName>
</protein>